<feature type="domain" description="Nudix hydrolase" evidence="4">
    <location>
        <begin position="24"/>
        <end position="159"/>
    </location>
</feature>
<organism evidence="5 6">
    <name type="scientific">Streptomyces armeniacus</name>
    <dbReference type="NCBI Taxonomy" id="83291"/>
    <lineage>
        <taxon>Bacteria</taxon>
        <taxon>Bacillati</taxon>
        <taxon>Actinomycetota</taxon>
        <taxon>Actinomycetes</taxon>
        <taxon>Kitasatosporales</taxon>
        <taxon>Streptomycetaceae</taxon>
        <taxon>Streptomyces</taxon>
    </lineage>
</organism>
<dbReference type="InterPro" id="IPR020084">
    <property type="entry name" value="NUDIX_hydrolase_CS"/>
</dbReference>
<sequence length="174" mass="18760">MAQPPQTDAAAQPPDLDPRSDGTAARLIAAVIVHDRERRRVVLLRRSPRARFAPGLWDLPLGKQEPGEPLTGTAVRELLEETGLSVAPESLRLAHVVHAARGMDAPEGFLKTVFVTYEWAGEPVNVEPEKHSHVGWTSTDALPEACVPSSYTALTAYLSGGGPQFSLRGWPTAP</sequence>
<protein>
    <submittedName>
        <fullName evidence="5">NUDIX domain-containing protein</fullName>
    </submittedName>
</protein>
<feature type="compositionally biased region" description="Low complexity" evidence="3">
    <location>
        <begin position="1"/>
        <end position="14"/>
    </location>
</feature>
<dbReference type="PANTHER" id="PTHR43046:SF16">
    <property type="entry name" value="ADP-RIBOSE PYROPHOSPHATASE YJHB-RELATED"/>
    <property type="match status" value="1"/>
</dbReference>
<feature type="region of interest" description="Disordered" evidence="3">
    <location>
        <begin position="1"/>
        <end position="21"/>
    </location>
</feature>
<dbReference type="GO" id="GO:0016787">
    <property type="term" value="F:hydrolase activity"/>
    <property type="evidence" value="ECO:0007669"/>
    <property type="project" value="UniProtKB-KW"/>
</dbReference>
<accession>A0A345XQG4</accession>
<keyword evidence="2" id="KW-0378">Hydrolase</keyword>
<evidence type="ECO:0000259" key="4">
    <source>
        <dbReference type="PROSITE" id="PS51462"/>
    </source>
</evidence>
<name>A0A345XQG4_9ACTN</name>
<dbReference type="Gene3D" id="3.90.79.10">
    <property type="entry name" value="Nucleoside Triphosphate Pyrophosphohydrolase"/>
    <property type="match status" value="1"/>
</dbReference>
<dbReference type="PROSITE" id="PS00893">
    <property type="entry name" value="NUDIX_BOX"/>
    <property type="match status" value="1"/>
</dbReference>
<dbReference type="PANTHER" id="PTHR43046">
    <property type="entry name" value="GDP-MANNOSE MANNOSYL HYDROLASE"/>
    <property type="match status" value="1"/>
</dbReference>
<dbReference type="InterPro" id="IPR015797">
    <property type="entry name" value="NUDIX_hydrolase-like_dom_sf"/>
</dbReference>
<evidence type="ECO:0000313" key="6">
    <source>
        <dbReference type="Proteomes" id="UP000254425"/>
    </source>
</evidence>
<evidence type="ECO:0000313" key="5">
    <source>
        <dbReference type="EMBL" id="AXK33880.1"/>
    </source>
</evidence>
<dbReference type="SUPFAM" id="SSF55811">
    <property type="entry name" value="Nudix"/>
    <property type="match status" value="1"/>
</dbReference>
<dbReference type="Pfam" id="PF00293">
    <property type="entry name" value="NUDIX"/>
    <property type="match status" value="1"/>
</dbReference>
<reference evidence="5 6" key="1">
    <citation type="submission" date="2018-07" db="EMBL/GenBank/DDBJ databases">
        <title>Draft genome of the type strain Streptomyces armeniacus ATCC 15676.</title>
        <authorList>
            <person name="Labana P."/>
            <person name="Gosse J.T."/>
            <person name="Boddy C.N."/>
        </authorList>
    </citation>
    <scope>NUCLEOTIDE SEQUENCE [LARGE SCALE GENOMIC DNA]</scope>
    <source>
        <strain evidence="5 6">ATCC 15676</strain>
    </source>
</reference>
<dbReference type="EMBL" id="CP031320">
    <property type="protein sequence ID" value="AXK33880.1"/>
    <property type="molecule type" value="Genomic_DNA"/>
</dbReference>
<dbReference type="KEGG" id="sarm:DVA86_15630"/>
<keyword evidence="6" id="KW-1185">Reference proteome</keyword>
<proteinExistence type="predicted"/>
<dbReference type="RefSeq" id="WP_425470837.1">
    <property type="nucleotide sequence ID" value="NZ_CP031320.1"/>
</dbReference>
<dbReference type="AlphaFoldDB" id="A0A345XQG4"/>
<dbReference type="Proteomes" id="UP000254425">
    <property type="component" value="Chromosome"/>
</dbReference>
<comment type="cofactor">
    <cofactor evidence="1">
        <name>Mg(2+)</name>
        <dbReference type="ChEBI" id="CHEBI:18420"/>
    </cofactor>
</comment>
<gene>
    <name evidence="5" type="ORF">DVA86_15630</name>
</gene>
<evidence type="ECO:0000256" key="1">
    <source>
        <dbReference type="ARBA" id="ARBA00001946"/>
    </source>
</evidence>
<dbReference type="InterPro" id="IPR000086">
    <property type="entry name" value="NUDIX_hydrolase_dom"/>
</dbReference>
<evidence type="ECO:0000256" key="3">
    <source>
        <dbReference type="SAM" id="MobiDB-lite"/>
    </source>
</evidence>
<evidence type="ECO:0000256" key="2">
    <source>
        <dbReference type="ARBA" id="ARBA00022801"/>
    </source>
</evidence>
<dbReference type="PROSITE" id="PS51462">
    <property type="entry name" value="NUDIX"/>
    <property type="match status" value="1"/>
</dbReference>